<dbReference type="InterPro" id="IPR001128">
    <property type="entry name" value="Cyt_P450"/>
</dbReference>
<evidence type="ECO:0000313" key="7">
    <source>
        <dbReference type="Proteomes" id="UP000324767"/>
    </source>
</evidence>
<dbReference type="GO" id="GO:0020037">
    <property type="term" value="F:heme binding"/>
    <property type="evidence" value="ECO:0007669"/>
    <property type="project" value="InterPro"/>
</dbReference>
<evidence type="ECO:0000256" key="2">
    <source>
        <dbReference type="ARBA" id="ARBA00022723"/>
    </source>
</evidence>
<dbReference type="GO" id="GO:0016705">
    <property type="term" value="F:oxidoreductase activity, acting on paired donors, with incorporation or reduction of molecular oxygen"/>
    <property type="evidence" value="ECO:0007669"/>
    <property type="project" value="InterPro"/>
</dbReference>
<evidence type="ECO:0000256" key="1">
    <source>
        <dbReference type="ARBA" id="ARBA00001971"/>
    </source>
</evidence>
<feature type="binding site" description="axial binding residue" evidence="4">
    <location>
        <position position="428"/>
    </location>
    <ligand>
        <name>heme</name>
        <dbReference type="ChEBI" id="CHEBI:30413"/>
    </ligand>
    <ligandPart>
        <name>Fe</name>
        <dbReference type="ChEBI" id="CHEBI:18248"/>
    </ligandPart>
</feature>
<keyword evidence="3 4" id="KW-0408">Iron</keyword>
<dbReference type="GO" id="GO:0005506">
    <property type="term" value="F:iron ion binding"/>
    <property type="evidence" value="ECO:0007669"/>
    <property type="project" value="InterPro"/>
</dbReference>
<dbReference type="SUPFAM" id="SSF48264">
    <property type="entry name" value="Cytochrome P450"/>
    <property type="match status" value="1"/>
</dbReference>
<dbReference type="PRINTS" id="PR00385">
    <property type="entry name" value="P450"/>
</dbReference>
<name>A0A5M8PLH2_9LECA</name>
<keyword evidence="2 4" id="KW-0479">Metal-binding</keyword>
<dbReference type="AlphaFoldDB" id="A0A5M8PLH2"/>
<dbReference type="InterPro" id="IPR017972">
    <property type="entry name" value="Cyt_P450_CS"/>
</dbReference>
<dbReference type="Gene3D" id="1.10.630.10">
    <property type="entry name" value="Cytochrome P450"/>
    <property type="match status" value="1"/>
</dbReference>
<dbReference type="OrthoDB" id="1470350at2759"/>
<comment type="cofactor">
    <cofactor evidence="1 4">
        <name>heme</name>
        <dbReference type="ChEBI" id="CHEBI:30413"/>
    </cofactor>
</comment>
<keyword evidence="4 5" id="KW-0349">Heme</keyword>
<keyword evidence="5" id="KW-0503">Monooxygenase</keyword>
<dbReference type="GO" id="GO:0004497">
    <property type="term" value="F:monooxygenase activity"/>
    <property type="evidence" value="ECO:0007669"/>
    <property type="project" value="UniProtKB-KW"/>
</dbReference>
<gene>
    <name evidence="6" type="ORF">FRX48_06472</name>
</gene>
<dbReference type="PANTHER" id="PTHR24305:SF156">
    <property type="entry name" value="P450, PUTATIVE (EUROFUNG)-RELATED"/>
    <property type="match status" value="1"/>
</dbReference>
<keyword evidence="5" id="KW-0560">Oxidoreductase</keyword>
<dbReference type="InterPro" id="IPR036396">
    <property type="entry name" value="Cyt_P450_sf"/>
</dbReference>
<dbReference type="InterPro" id="IPR050121">
    <property type="entry name" value="Cytochrome_P450_monoxygenase"/>
</dbReference>
<reference evidence="6 7" key="1">
    <citation type="submission" date="2019-09" db="EMBL/GenBank/DDBJ databases">
        <title>The hologenome of the rock-dwelling lichen Lasallia pustulata.</title>
        <authorList>
            <person name="Greshake Tzovaras B."/>
            <person name="Segers F."/>
            <person name="Bicker A."/>
            <person name="Dal Grande F."/>
            <person name="Otte J."/>
            <person name="Hankeln T."/>
            <person name="Schmitt I."/>
            <person name="Ebersberger I."/>
        </authorList>
    </citation>
    <scope>NUCLEOTIDE SEQUENCE [LARGE SCALE GENOMIC DNA]</scope>
    <source>
        <strain evidence="6">A1-1</strain>
    </source>
</reference>
<comment type="caution">
    <text evidence="6">The sequence shown here is derived from an EMBL/GenBank/DDBJ whole genome shotgun (WGS) entry which is preliminary data.</text>
</comment>
<sequence>MALSAVLLETPATQRWAITVVALLLLLSTRCIYRIRFHPLAPIPGPVFAKCSSLWLHYHAYMGDETTTVHRLHKAYGPVVRVAPNDVDISDGEAIAPIYVDKGGFAKSACYVNYNIDGHASIFSTLSSAYRAPRAKAVVGIFSTASIRSGSDRIYECVDKFVSRLQAEASTGRPVNILNLSRAVAIDAVSSFLFHKSYYGIEEKSSQLSVSPFVDAFVAVGRFFYLPNGVLLLLEWFIATFMPDKHVNESFIAVDGFISQLVDSAAKDTETYPGRLLDRGISKSETIAQCKDVIFAGTDANGLNLATICWYLSWHSERYATLRKEIMENQATQADIQTLPYLKGVIKEGLRLAMANPSRHPRVVPESGWNFRGFHFPAGTNVGVAAFEPHQDPNSFPDPERFLPERWLNPTPEMQRDWVPFGNGPRACIARNLATAELFMAVEKLVQADVLKGARPVKDRIEIYEWFNSKVRDGRIELVWPAGVE</sequence>
<comment type="similarity">
    <text evidence="5">Belongs to the cytochrome P450 family.</text>
</comment>
<evidence type="ECO:0000256" key="3">
    <source>
        <dbReference type="ARBA" id="ARBA00023004"/>
    </source>
</evidence>
<protein>
    <submittedName>
        <fullName evidence="6">Cytochrome P450 4A10</fullName>
    </submittedName>
</protein>
<dbReference type="Pfam" id="PF00067">
    <property type="entry name" value="p450"/>
    <property type="match status" value="1"/>
</dbReference>
<organism evidence="6 7">
    <name type="scientific">Lasallia pustulata</name>
    <dbReference type="NCBI Taxonomy" id="136370"/>
    <lineage>
        <taxon>Eukaryota</taxon>
        <taxon>Fungi</taxon>
        <taxon>Dikarya</taxon>
        <taxon>Ascomycota</taxon>
        <taxon>Pezizomycotina</taxon>
        <taxon>Lecanoromycetes</taxon>
        <taxon>OSLEUM clade</taxon>
        <taxon>Umbilicariomycetidae</taxon>
        <taxon>Umbilicariales</taxon>
        <taxon>Umbilicariaceae</taxon>
        <taxon>Lasallia</taxon>
    </lineage>
</organism>
<accession>A0A5M8PLH2</accession>
<dbReference type="Proteomes" id="UP000324767">
    <property type="component" value="Unassembled WGS sequence"/>
</dbReference>
<dbReference type="EMBL" id="VXIT01000010">
    <property type="protein sequence ID" value="KAA6409860.1"/>
    <property type="molecule type" value="Genomic_DNA"/>
</dbReference>
<evidence type="ECO:0000256" key="4">
    <source>
        <dbReference type="PIRSR" id="PIRSR602401-1"/>
    </source>
</evidence>
<evidence type="ECO:0000256" key="5">
    <source>
        <dbReference type="RuleBase" id="RU000461"/>
    </source>
</evidence>
<dbReference type="PANTHER" id="PTHR24305">
    <property type="entry name" value="CYTOCHROME P450"/>
    <property type="match status" value="1"/>
</dbReference>
<evidence type="ECO:0000313" key="6">
    <source>
        <dbReference type="EMBL" id="KAA6409860.1"/>
    </source>
</evidence>
<dbReference type="CDD" id="cd11062">
    <property type="entry name" value="CYP58-like"/>
    <property type="match status" value="1"/>
</dbReference>
<dbReference type="PROSITE" id="PS00086">
    <property type="entry name" value="CYTOCHROME_P450"/>
    <property type="match status" value="1"/>
</dbReference>
<dbReference type="InterPro" id="IPR002401">
    <property type="entry name" value="Cyt_P450_E_grp-I"/>
</dbReference>
<dbReference type="PRINTS" id="PR00463">
    <property type="entry name" value="EP450I"/>
</dbReference>
<proteinExistence type="inferred from homology"/>